<sequence length="293" mass="32154">MTATMTDQPENAPVEGIAAPAQPQGGSKTPKTRNEKKEDSFPVFLIKLVLVVAIFRSFIFSPFNIPSESMLPRLENGDYLLAAKWPFGYSSYSLPFSAPLLPKRIFASQPNRGDVVIFKAPPGNDVDYIKRVIGLPGDTIQMIGGVLNINGKPVKKEKIADFVIPVSANTNCVAPEFEALEQDGSASCHYPQFRETLPEGKSYNVLDLGYRPQDDTPPVVVPAGHLFLMGDNRDNSMDSRFPAVEGAGIGMVPQDNLVGRATIVMWSTDGSANWFLPWTWFTAARWNRIGGTF</sequence>
<dbReference type="PROSITE" id="PS00760">
    <property type="entry name" value="SPASE_I_2"/>
    <property type="match status" value="1"/>
</dbReference>
<keyword evidence="11" id="KW-1185">Reference proteome</keyword>
<evidence type="ECO:0000313" key="11">
    <source>
        <dbReference type="Proteomes" id="UP000583556"/>
    </source>
</evidence>
<evidence type="ECO:0000256" key="3">
    <source>
        <dbReference type="ARBA" id="ARBA00013208"/>
    </source>
</evidence>
<feature type="domain" description="Peptidase S26" evidence="9">
    <location>
        <begin position="44"/>
        <end position="266"/>
    </location>
</feature>
<keyword evidence="7" id="KW-0472">Membrane</keyword>
<keyword evidence="7" id="KW-0812">Transmembrane</keyword>
<comment type="subcellular location">
    <subcellularLocation>
        <location evidence="7">Membrane</location>
        <topology evidence="7">Single-pass type II membrane protein</topology>
    </subcellularLocation>
</comment>
<reference evidence="10 11" key="1">
    <citation type="submission" date="2020-04" db="EMBL/GenBank/DDBJ databases">
        <title>Novosphingobium sp. TW-4 isolated from soil.</title>
        <authorList>
            <person name="Dahal R.H."/>
            <person name="Chaudhary D.K."/>
        </authorList>
    </citation>
    <scope>NUCLEOTIDE SEQUENCE [LARGE SCALE GENOMIC DNA]</scope>
    <source>
        <strain evidence="10 11">TW-4</strain>
    </source>
</reference>
<dbReference type="SUPFAM" id="SSF51306">
    <property type="entry name" value="LexA/Signal peptidase"/>
    <property type="match status" value="1"/>
</dbReference>
<dbReference type="CDD" id="cd06530">
    <property type="entry name" value="S26_SPase_I"/>
    <property type="match status" value="1"/>
</dbReference>
<dbReference type="AlphaFoldDB" id="A0A7Y0BQU5"/>
<dbReference type="PANTHER" id="PTHR43390:SF1">
    <property type="entry name" value="CHLOROPLAST PROCESSING PEPTIDASE"/>
    <property type="match status" value="1"/>
</dbReference>
<comment type="catalytic activity">
    <reaction evidence="1 7">
        <text>Cleavage of hydrophobic, N-terminal signal or leader sequences from secreted and periplasmic proteins.</text>
        <dbReference type="EC" id="3.4.21.89"/>
    </reaction>
</comment>
<evidence type="ECO:0000256" key="1">
    <source>
        <dbReference type="ARBA" id="ARBA00000677"/>
    </source>
</evidence>
<dbReference type="Gene3D" id="2.10.109.10">
    <property type="entry name" value="Umud Fragment, subunit A"/>
    <property type="match status" value="1"/>
</dbReference>
<evidence type="ECO:0000256" key="7">
    <source>
        <dbReference type="RuleBase" id="RU362042"/>
    </source>
</evidence>
<feature type="active site" evidence="6">
    <location>
        <position position="69"/>
    </location>
</feature>
<evidence type="ECO:0000256" key="5">
    <source>
        <dbReference type="ARBA" id="ARBA00022801"/>
    </source>
</evidence>
<comment type="caution">
    <text evidence="10">The sequence shown here is derived from an EMBL/GenBank/DDBJ whole genome shotgun (WGS) entry which is preliminary data.</text>
</comment>
<dbReference type="NCBIfam" id="TIGR02227">
    <property type="entry name" value="sigpep_I_bact"/>
    <property type="match status" value="1"/>
</dbReference>
<dbReference type="RefSeq" id="WP_169494182.1">
    <property type="nucleotide sequence ID" value="NZ_JABBGM010000006.1"/>
</dbReference>
<evidence type="ECO:0000256" key="8">
    <source>
        <dbReference type="SAM" id="MobiDB-lite"/>
    </source>
</evidence>
<dbReference type="InterPro" id="IPR000223">
    <property type="entry name" value="Pept_S26A_signal_pept_1"/>
</dbReference>
<dbReference type="Proteomes" id="UP000583556">
    <property type="component" value="Unassembled WGS sequence"/>
</dbReference>
<keyword evidence="7" id="KW-1133">Transmembrane helix</keyword>
<dbReference type="EC" id="3.4.21.89" evidence="3 7"/>
<evidence type="ECO:0000256" key="2">
    <source>
        <dbReference type="ARBA" id="ARBA00009370"/>
    </source>
</evidence>
<name>A0A7Y0BQU5_9SPHN</name>
<dbReference type="InterPro" id="IPR019757">
    <property type="entry name" value="Pept_S26A_signal_pept_1_Lys-AS"/>
</dbReference>
<evidence type="ECO:0000256" key="6">
    <source>
        <dbReference type="PIRSR" id="PIRSR600223-1"/>
    </source>
</evidence>
<evidence type="ECO:0000313" key="10">
    <source>
        <dbReference type="EMBL" id="NML94905.1"/>
    </source>
</evidence>
<protein>
    <recommendedName>
        <fullName evidence="4 7">Signal peptidase I</fullName>
        <ecNumber evidence="3 7">3.4.21.89</ecNumber>
    </recommendedName>
</protein>
<dbReference type="Pfam" id="PF10502">
    <property type="entry name" value="Peptidase_S26"/>
    <property type="match status" value="1"/>
</dbReference>
<dbReference type="GO" id="GO:0016020">
    <property type="term" value="C:membrane"/>
    <property type="evidence" value="ECO:0007669"/>
    <property type="project" value="UniProtKB-SubCell"/>
</dbReference>
<feature type="region of interest" description="Disordered" evidence="8">
    <location>
        <begin position="1"/>
        <end position="35"/>
    </location>
</feature>
<proteinExistence type="inferred from homology"/>
<dbReference type="GO" id="GO:0006465">
    <property type="term" value="P:signal peptide processing"/>
    <property type="evidence" value="ECO:0007669"/>
    <property type="project" value="InterPro"/>
</dbReference>
<evidence type="ECO:0000256" key="4">
    <source>
        <dbReference type="ARBA" id="ARBA00019232"/>
    </source>
</evidence>
<dbReference type="PANTHER" id="PTHR43390">
    <property type="entry name" value="SIGNAL PEPTIDASE I"/>
    <property type="match status" value="1"/>
</dbReference>
<feature type="active site" evidence="6">
    <location>
        <position position="130"/>
    </location>
</feature>
<comment type="similarity">
    <text evidence="2 7">Belongs to the peptidase S26 family.</text>
</comment>
<evidence type="ECO:0000259" key="9">
    <source>
        <dbReference type="Pfam" id="PF10502"/>
    </source>
</evidence>
<accession>A0A7Y0BQU5</accession>
<keyword evidence="7" id="KW-0645">Protease</keyword>
<dbReference type="GO" id="GO:0004252">
    <property type="term" value="F:serine-type endopeptidase activity"/>
    <property type="evidence" value="ECO:0007669"/>
    <property type="project" value="InterPro"/>
</dbReference>
<gene>
    <name evidence="10" type="primary">lepB</name>
    <name evidence="10" type="ORF">HHL27_14620</name>
</gene>
<dbReference type="GO" id="GO:0009003">
    <property type="term" value="F:signal peptidase activity"/>
    <property type="evidence" value="ECO:0007669"/>
    <property type="project" value="UniProtKB-EC"/>
</dbReference>
<feature type="transmembrane region" description="Helical" evidence="7">
    <location>
        <begin position="41"/>
        <end position="63"/>
    </location>
</feature>
<dbReference type="InterPro" id="IPR019533">
    <property type="entry name" value="Peptidase_S26"/>
</dbReference>
<keyword evidence="5 7" id="KW-0378">Hydrolase</keyword>
<organism evidence="10 11">
    <name type="scientific">Novosphingobium olei</name>
    <dbReference type="NCBI Taxonomy" id="2728851"/>
    <lineage>
        <taxon>Bacteria</taxon>
        <taxon>Pseudomonadati</taxon>
        <taxon>Pseudomonadota</taxon>
        <taxon>Alphaproteobacteria</taxon>
        <taxon>Sphingomonadales</taxon>
        <taxon>Sphingomonadaceae</taxon>
        <taxon>Novosphingobium</taxon>
    </lineage>
</organism>
<dbReference type="EMBL" id="JABBGM010000006">
    <property type="protein sequence ID" value="NML94905.1"/>
    <property type="molecule type" value="Genomic_DNA"/>
</dbReference>
<dbReference type="PRINTS" id="PR00727">
    <property type="entry name" value="LEADERPTASE"/>
</dbReference>
<dbReference type="InterPro" id="IPR036286">
    <property type="entry name" value="LexA/Signal_pep-like_sf"/>
</dbReference>